<dbReference type="Pfam" id="PF12161">
    <property type="entry name" value="HsdM_N"/>
    <property type="match status" value="1"/>
</dbReference>
<comment type="catalytic activity">
    <reaction evidence="7">
        <text>a 2'-deoxyadenosine in DNA + S-adenosyl-L-methionine = an N(6)-methyl-2'-deoxyadenosine in DNA + S-adenosyl-L-homocysteine + H(+)</text>
        <dbReference type="Rhea" id="RHEA:15197"/>
        <dbReference type="Rhea" id="RHEA-COMP:12418"/>
        <dbReference type="Rhea" id="RHEA-COMP:12419"/>
        <dbReference type="ChEBI" id="CHEBI:15378"/>
        <dbReference type="ChEBI" id="CHEBI:57856"/>
        <dbReference type="ChEBI" id="CHEBI:59789"/>
        <dbReference type="ChEBI" id="CHEBI:90615"/>
        <dbReference type="ChEBI" id="CHEBI:90616"/>
        <dbReference type="EC" id="2.1.1.72"/>
    </reaction>
</comment>
<dbReference type="SUPFAM" id="SSF53335">
    <property type="entry name" value="S-adenosyl-L-methionine-dependent methyltransferases"/>
    <property type="match status" value="1"/>
</dbReference>
<proteinExistence type="inferred from homology"/>
<evidence type="ECO:0000313" key="12">
    <source>
        <dbReference type="Proteomes" id="UP000514704"/>
    </source>
</evidence>
<dbReference type="GO" id="GO:0032259">
    <property type="term" value="P:methylation"/>
    <property type="evidence" value="ECO:0007669"/>
    <property type="project" value="UniProtKB-KW"/>
</dbReference>
<dbReference type="NCBIfam" id="TIGR00497">
    <property type="entry name" value="hsdM"/>
    <property type="match status" value="1"/>
</dbReference>
<evidence type="ECO:0000256" key="8">
    <source>
        <dbReference type="SAM" id="Coils"/>
    </source>
</evidence>
<evidence type="ECO:0000259" key="10">
    <source>
        <dbReference type="Pfam" id="PF12161"/>
    </source>
</evidence>
<keyword evidence="3 11" id="KW-0489">Methyltransferase</keyword>
<dbReference type="RefSeq" id="WP_182078596.1">
    <property type="nucleotide sequence ID" value="NZ_CP059674.1"/>
</dbReference>
<evidence type="ECO:0000256" key="7">
    <source>
        <dbReference type="ARBA" id="ARBA00047942"/>
    </source>
</evidence>
<evidence type="ECO:0000256" key="4">
    <source>
        <dbReference type="ARBA" id="ARBA00022679"/>
    </source>
</evidence>
<keyword evidence="8" id="KW-0175">Coiled coil</keyword>
<dbReference type="GO" id="GO:0009007">
    <property type="term" value="F:site-specific DNA-methyltransferase (adenine-specific) activity"/>
    <property type="evidence" value="ECO:0007669"/>
    <property type="project" value="UniProtKB-EC"/>
</dbReference>
<evidence type="ECO:0000313" key="11">
    <source>
        <dbReference type="EMBL" id="QMT98309.1"/>
    </source>
</evidence>
<dbReference type="PANTHER" id="PTHR42933:SF1">
    <property type="entry name" value="SITE-SPECIFIC DNA-METHYLTRANSFERASE (ADENINE-SPECIFIC)"/>
    <property type="match status" value="1"/>
</dbReference>
<dbReference type="PANTHER" id="PTHR42933">
    <property type="entry name" value="SLR6095 PROTEIN"/>
    <property type="match status" value="1"/>
</dbReference>
<keyword evidence="5" id="KW-0949">S-adenosyl-L-methionine</keyword>
<dbReference type="GO" id="GO:0003677">
    <property type="term" value="F:DNA binding"/>
    <property type="evidence" value="ECO:0007669"/>
    <property type="project" value="InterPro"/>
</dbReference>
<comment type="similarity">
    <text evidence="1">Belongs to the N(4)/N(6)-methyltransferase family.</text>
</comment>
<dbReference type="Gene3D" id="3.40.50.150">
    <property type="entry name" value="Vaccinia Virus protein VP39"/>
    <property type="match status" value="1"/>
</dbReference>
<keyword evidence="6" id="KW-0680">Restriction system</keyword>
<dbReference type="EMBL" id="CP059674">
    <property type="protein sequence ID" value="QMT98309.1"/>
    <property type="molecule type" value="Genomic_DNA"/>
</dbReference>
<dbReference type="InterPro" id="IPR004546">
    <property type="entry name" value="Restrct_endonuc_T1M"/>
</dbReference>
<dbReference type="InterPro" id="IPR051537">
    <property type="entry name" value="DNA_Adenine_Mtase"/>
</dbReference>
<dbReference type="GO" id="GO:0008170">
    <property type="term" value="F:N-methyltransferase activity"/>
    <property type="evidence" value="ECO:0007669"/>
    <property type="project" value="InterPro"/>
</dbReference>
<dbReference type="REBASE" id="436063">
    <property type="entry name" value="M.Mte97TORF2260P"/>
</dbReference>
<dbReference type="CDD" id="cd02440">
    <property type="entry name" value="AdoMet_MTases"/>
    <property type="match status" value="1"/>
</dbReference>
<dbReference type="Proteomes" id="UP000514704">
    <property type="component" value="Chromosome"/>
</dbReference>
<dbReference type="InterPro" id="IPR029063">
    <property type="entry name" value="SAM-dependent_MTases_sf"/>
</dbReference>
<dbReference type="InterPro" id="IPR003356">
    <property type="entry name" value="DNA_methylase_A-5"/>
</dbReference>
<name>A0A7D7U243_9MOLU</name>
<feature type="coiled-coil region" evidence="8">
    <location>
        <begin position="501"/>
        <end position="528"/>
    </location>
</feature>
<gene>
    <name evidence="11" type="ORF">H3143_02260</name>
</gene>
<evidence type="ECO:0000256" key="3">
    <source>
        <dbReference type="ARBA" id="ARBA00022603"/>
    </source>
</evidence>
<evidence type="ECO:0000256" key="1">
    <source>
        <dbReference type="ARBA" id="ARBA00006594"/>
    </source>
</evidence>
<dbReference type="InterPro" id="IPR022749">
    <property type="entry name" value="D12N6_MeTrfase_N"/>
</dbReference>
<keyword evidence="4 11" id="KW-0808">Transferase</keyword>
<dbReference type="Gene3D" id="1.20.1260.30">
    <property type="match status" value="1"/>
</dbReference>
<evidence type="ECO:0000256" key="6">
    <source>
        <dbReference type="ARBA" id="ARBA00022747"/>
    </source>
</evidence>
<dbReference type="InterPro" id="IPR002052">
    <property type="entry name" value="DNA_methylase_N6_adenine_CS"/>
</dbReference>
<dbReference type="GO" id="GO:0009307">
    <property type="term" value="P:DNA restriction-modification system"/>
    <property type="evidence" value="ECO:0007669"/>
    <property type="project" value="UniProtKB-KW"/>
</dbReference>
<sequence>MNNQKELERKSLLQKIWSIAADVRGNLKPLDFKDYIFGFLFYRFLSEKLTRNVNESMQNEYPGFDFAEYDDSEFKEESIDGLREEIGFYIPPKNLFKNVTKNCLTNENLNIDLSEIFKDIEKSTKGLASEKDFSGLFDDLKFNNIKLGTNVAEINKMLAKTLIKISEINFGDFWDNSIDAFGDAYEYLMTMYSKNAGKTAGEFFTPQEVSELLANITLIDFNNLTKDHKFKKRISRVYDPACGSGSLLLKYRKILGKDDAVAGYYGQEINSTTFSLARMNMFLHDIPFEKFRIALGDTLINPDDELAQYKYDAIVSNPPYSIKWDGNNNPVLANDPRFIPAGVLAPNSKADLAFTMHILHYLSETGTAAIVEFPGVLYRGGAEAKIRQYLVKNNFVDTIIQLPSDLFFGTSIATCILVLRKNRRNGDKVLFINASELFVRSDAKNKLSTENQEQILDTIINRKEIEHFSKLVSNQEIETNNWSLSVNTYVEEKSTKEVIDIDELNKQIEETTAKVNELRAKINKIVKELHNKK</sequence>
<dbReference type="AlphaFoldDB" id="A0A7D7U243"/>
<dbReference type="KEGG" id="mtuy:H3143_02260"/>
<reference evidence="11 12" key="1">
    <citation type="journal article" date="2017" name="Int. J. Syst. Evol. Microbiol.">
        <title>Mycoplasma tullyi sp. nov., isolated from penguins of the genus Spheniscus.</title>
        <authorList>
            <person name="Yavari C.A."/>
            <person name="Ramirez A.S."/>
            <person name="Nicholas R.A.J."/>
            <person name="Radford A.D."/>
            <person name="Darby A.C."/>
            <person name="Bradbury J.M."/>
        </authorList>
    </citation>
    <scope>NUCLEOTIDE SEQUENCE [LARGE SCALE GENOMIC DNA]</scope>
    <source>
        <strain evidence="11 12">56A97T</strain>
    </source>
</reference>
<accession>A0A7D7U243</accession>
<feature type="domain" description="N6 adenine-specific DNA methyltransferase N-terminal" evidence="10">
    <location>
        <begin position="14"/>
        <end position="160"/>
    </location>
</feature>
<evidence type="ECO:0000259" key="9">
    <source>
        <dbReference type="Pfam" id="PF02384"/>
    </source>
</evidence>
<dbReference type="EC" id="2.1.1.72" evidence="2"/>
<evidence type="ECO:0000256" key="5">
    <source>
        <dbReference type="ARBA" id="ARBA00022691"/>
    </source>
</evidence>
<protein>
    <recommendedName>
        <fullName evidence="2">site-specific DNA-methyltransferase (adenine-specific)</fullName>
        <ecNumber evidence="2">2.1.1.72</ecNumber>
    </recommendedName>
</protein>
<feature type="domain" description="DNA methylase adenine-specific" evidence="9">
    <location>
        <begin position="177"/>
        <end position="497"/>
    </location>
</feature>
<evidence type="ECO:0000256" key="2">
    <source>
        <dbReference type="ARBA" id="ARBA00011900"/>
    </source>
</evidence>
<dbReference type="PROSITE" id="PS00092">
    <property type="entry name" value="N6_MTASE"/>
    <property type="match status" value="1"/>
</dbReference>
<dbReference type="Pfam" id="PF02384">
    <property type="entry name" value="N6_Mtase"/>
    <property type="match status" value="1"/>
</dbReference>
<keyword evidence="12" id="KW-1185">Reference proteome</keyword>
<organism evidence="11 12">
    <name type="scientific">Mycoplasma tullyi</name>
    <dbReference type="NCBI Taxonomy" id="1612150"/>
    <lineage>
        <taxon>Bacteria</taxon>
        <taxon>Bacillati</taxon>
        <taxon>Mycoplasmatota</taxon>
        <taxon>Mollicutes</taxon>
        <taxon>Mycoplasmataceae</taxon>
        <taxon>Mycoplasma</taxon>
    </lineage>
</organism>
<dbReference type="InterPro" id="IPR038333">
    <property type="entry name" value="T1MK-like_N_sf"/>
</dbReference>
<dbReference type="PRINTS" id="PR00507">
    <property type="entry name" value="N12N6MTFRASE"/>
</dbReference>